<dbReference type="PROSITE" id="PS51712">
    <property type="entry name" value="G_ENGA"/>
    <property type="match status" value="2"/>
</dbReference>
<dbReference type="GO" id="GO:0005525">
    <property type="term" value="F:GTP binding"/>
    <property type="evidence" value="ECO:0007669"/>
    <property type="project" value="UniProtKB-UniRule"/>
</dbReference>
<dbReference type="CDD" id="cd01894">
    <property type="entry name" value="EngA1"/>
    <property type="match status" value="1"/>
</dbReference>
<dbReference type="Pfam" id="PF01926">
    <property type="entry name" value="MMR_HSR1"/>
    <property type="match status" value="2"/>
</dbReference>
<proteinExistence type="inferred from homology"/>
<keyword evidence="14" id="KW-1185">Reference proteome</keyword>
<protein>
    <recommendedName>
        <fullName evidence="2 8">GTPase Der</fullName>
    </recommendedName>
    <alternativeName>
        <fullName evidence="7 8">GTP-binding protein EngA</fullName>
    </alternativeName>
</protein>
<organism evidence="13 14">
    <name type="scientific">Candidatus Neomicrothrix parvicella RN1</name>
    <dbReference type="NCBI Taxonomy" id="1229780"/>
    <lineage>
        <taxon>Bacteria</taxon>
        <taxon>Bacillati</taxon>
        <taxon>Actinomycetota</taxon>
        <taxon>Acidimicrobiia</taxon>
        <taxon>Acidimicrobiales</taxon>
        <taxon>Microthrixaceae</taxon>
        <taxon>Candidatus Neomicrothrix</taxon>
    </lineage>
</organism>
<dbReference type="PIRSF" id="PIRSF006485">
    <property type="entry name" value="GTP-binding_EngA"/>
    <property type="match status" value="1"/>
</dbReference>
<comment type="similarity">
    <text evidence="1 8 9 10">Belongs to the TRAFAC class TrmE-Era-EngA-EngB-Septin-like GTPase superfamily. EngA (Der) GTPase family.</text>
</comment>
<evidence type="ECO:0000259" key="12">
    <source>
        <dbReference type="PROSITE" id="PS51712"/>
    </source>
</evidence>
<dbReference type="InterPro" id="IPR015946">
    <property type="entry name" value="KH_dom-like_a/b"/>
</dbReference>
<dbReference type="PANTHER" id="PTHR43834">
    <property type="entry name" value="GTPASE DER"/>
    <property type="match status" value="1"/>
</dbReference>
<dbReference type="InterPro" id="IPR016484">
    <property type="entry name" value="GTPase_Der"/>
</dbReference>
<dbReference type="eggNOG" id="COG1160">
    <property type="taxonomic scope" value="Bacteria"/>
</dbReference>
<dbReference type="Pfam" id="PF14714">
    <property type="entry name" value="KH_dom-like"/>
    <property type="match status" value="1"/>
</dbReference>
<dbReference type="Gene3D" id="3.40.50.300">
    <property type="entry name" value="P-loop containing nucleotide triphosphate hydrolases"/>
    <property type="match status" value="2"/>
</dbReference>
<dbReference type="Proteomes" id="UP000018291">
    <property type="component" value="Unassembled WGS sequence"/>
</dbReference>
<evidence type="ECO:0000256" key="8">
    <source>
        <dbReference type="HAMAP-Rule" id="MF_00195"/>
    </source>
</evidence>
<dbReference type="InterPro" id="IPR027417">
    <property type="entry name" value="P-loop_NTPase"/>
</dbReference>
<dbReference type="InterPro" id="IPR006073">
    <property type="entry name" value="GTP-bd"/>
</dbReference>
<evidence type="ECO:0000256" key="11">
    <source>
        <dbReference type="SAM" id="MobiDB-lite"/>
    </source>
</evidence>
<evidence type="ECO:0000256" key="6">
    <source>
        <dbReference type="ARBA" id="ARBA00023134"/>
    </source>
</evidence>
<dbReference type="HOGENOM" id="CLU_016077_6_2_11"/>
<dbReference type="CDD" id="cd01895">
    <property type="entry name" value="EngA2"/>
    <property type="match status" value="1"/>
</dbReference>
<feature type="binding site" evidence="8">
    <location>
        <begin position="76"/>
        <end position="80"/>
    </location>
    <ligand>
        <name>GTP</name>
        <dbReference type="ChEBI" id="CHEBI:37565"/>
        <label>1</label>
    </ligand>
</feature>
<evidence type="ECO:0000256" key="10">
    <source>
        <dbReference type="RuleBase" id="RU004481"/>
    </source>
</evidence>
<dbReference type="InterPro" id="IPR031166">
    <property type="entry name" value="G_ENGA"/>
</dbReference>
<dbReference type="GO" id="GO:0042254">
    <property type="term" value="P:ribosome biogenesis"/>
    <property type="evidence" value="ECO:0007669"/>
    <property type="project" value="UniProtKB-KW"/>
</dbReference>
<dbReference type="PRINTS" id="PR00326">
    <property type="entry name" value="GTP1OBG"/>
</dbReference>
<dbReference type="OrthoDB" id="9805918at2"/>
<gene>
    <name evidence="13" type="primary">engA</name>
    <name evidence="8" type="synonym">der</name>
    <name evidence="13" type="ORF">BN381_40072</name>
</gene>
<dbReference type="NCBIfam" id="TIGR00231">
    <property type="entry name" value="small_GTP"/>
    <property type="match status" value="2"/>
</dbReference>
<feature type="binding site" evidence="8">
    <location>
        <begin position="29"/>
        <end position="36"/>
    </location>
    <ligand>
        <name>GTP</name>
        <dbReference type="ChEBI" id="CHEBI:37565"/>
        <label>1</label>
    </ligand>
</feature>
<feature type="binding site" evidence="8">
    <location>
        <begin position="232"/>
        <end position="239"/>
    </location>
    <ligand>
        <name>GTP</name>
        <dbReference type="ChEBI" id="CHEBI:37565"/>
        <label>2</label>
    </ligand>
</feature>
<dbReference type="SUPFAM" id="SSF52540">
    <property type="entry name" value="P-loop containing nucleoside triphosphate hydrolases"/>
    <property type="match status" value="2"/>
</dbReference>
<keyword evidence="6 8" id="KW-0342">GTP-binding</keyword>
<feature type="region of interest" description="Disordered" evidence="11">
    <location>
        <begin position="1"/>
        <end position="20"/>
    </location>
</feature>
<comment type="subunit">
    <text evidence="8">Associates with the 50S ribosomal subunit.</text>
</comment>
<dbReference type="InterPro" id="IPR005225">
    <property type="entry name" value="Small_GTP-bd"/>
</dbReference>
<keyword evidence="3 8" id="KW-0690">Ribosome biogenesis</keyword>
<evidence type="ECO:0000256" key="9">
    <source>
        <dbReference type="PROSITE-ProRule" id="PRU01049"/>
    </source>
</evidence>
<evidence type="ECO:0000256" key="3">
    <source>
        <dbReference type="ARBA" id="ARBA00022517"/>
    </source>
</evidence>
<evidence type="ECO:0000256" key="1">
    <source>
        <dbReference type="ARBA" id="ARBA00008279"/>
    </source>
</evidence>
<dbReference type="GO" id="GO:0043022">
    <property type="term" value="F:ribosome binding"/>
    <property type="evidence" value="ECO:0007669"/>
    <property type="project" value="TreeGrafter"/>
</dbReference>
<reference evidence="13 14" key="1">
    <citation type="journal article" date="2013" name="ISME J.">
        <title>Metabolic model for the filamentous 'Candidatus Microthrix parvicella' based on genomic and metagenomic analyses.</title>
        <authorList>
            <person name="Jon McIlroy S."/>
            <person name="Kristiansen R."/>
            <person name="Albertsen M."/>
            <person name="Michael Karst S."/>
            <person name="Rossetti S."/>
            <person name="Lund Nielsen J."/>
            <person name="Tandoi V."/>
            <person name="James Seviour R."/>
            <person name="Nielsen P.H."/>
        </authorList>
    </citation>
    <scope>NUCLEOTIDE SEQUENCE [LARGE SCALE GENOMIC DNA]</scope>
    <source>
        <strain evidence="13 14">RN1</strain>
    </source>
</reference>
<evidence type="ECO:0000313" key="14">
    <source>
        <dbReference type="Proteomes" id="UP000018291"/>
    </source>
</evidence>
<dbReference type="InterPro" id="IPR032859">
    <property type="entry name" value="KH_dom-like"/>
</dbReference>
<evidence type="ECO:0000256" key="4">
    <source>
        <dbReference type="ARBA" id="ARBA00022737"/>
    </source>
</evidence>
<evidence type="ECO:0000256" key="7">
    <source>
        <dbReference type="ARBA" id="ARBA00032345"/>
    </source>
</evidence>
<evidence type="ECO:0000256" key="5">
    <source>
        <dbReference type="ARBA" id="ARBA00022741"/>
    </source>
</evidence>
<feature type="binding site" evidence="8">
    <location>
        <begin position="138"/>
        <end position="141"/>
    </location>
    <ligand>
        <name>GTP</name>
        <dbReference type="ChEBI" id="CHEBI:37565"/>
        <label>1</label>
    </ligand>
</feature>
<name>R4Z157_9ACTN</name>
<dbReference type="Gene3D" id="3.30.300.20">
    <property type="match status" value="1"/>
</dbReference>
<dbReference type="HAMAP" id="MF_00195">
    <property type="entry name" value="GTPase_Der"/>
    <property type="match status" value="1"/>
</dbReference>
<keyword evidence="4 10" id="KW-0677">Repeat</keyword>
<comment type="function">
    <text evidence="8 10">GTPase that plays an essential role in the late steps of ribosome biogenesis.</text>
</comment>
<evidence type="ECO:0000313" key="13">
    <source>
        <dbReference type="EMBL" id="CCM64458.1"/>
    </source>
</evidence>
<dbReference type="NCBIfam" id="TIGR03594">
    <property type="entry name" value="GTPase_EngA"/>
    <property type="match status" value="1"/>
</dbReference>
<evidence type="ECO:0000256" key="2">
    <source>
        <dbReference type="ARBA" id="ARBA00020953"/>
    </source>
</evidence>
<dbReference type="AlphaFoldDB" id="R4Z157"/>
<dbReference type="PANTHER" id="PTHR43834:SF6">
    <property type="entry name" value="GTPASE DER"/>
    <property type="match status" value="1"/>
</dbReference>
<keyword evidence="5 8" id="KW-0547">Nucleotide-binding</keyword>
<feature type="binding site" evidence="8">
    <location>
        <begin position="279"/>
        <end position="283"/>
    </location>
    <ligand>
        <name>GTP</name>
        <dbReference type="ChEBI" id="CHEBI:37565"/>
        <label>2</label>
    </ligand>
</feature>
<feature type="domain" description="EngA-type G" evidence="12">
    <location>
        <begin position="226"/>
        <end position="399"/>
    </location>
</feature>
<sequence>MTNETAYNSADVRDTPPPDAALPRVAIIGRPNVGKSTLLNRVIGRREAIVEERPGVTRDRHETEASWAGRRFVMVDTGGWSQQGDELDAKVSAQSEAALNEADVILMVVDATVGTTEDDDQVAALIRRRSGPVLVVANKVDDTGREALIWDFLGLGLGDPFPISALHGRGTGDLLDAIVELLPEGVGIEPGPVEERAPWEPFVDSHAIPEHDPDEGPVDRVTGKEVSVALVGRPNVGKSTLFNRLIGSERAVVHDMPGTTRDSVDTVVDTELGALRFIDTAGMRRRARVDTGTEYFSMVRALRSVDTANIALLVVDATEGVTHQDQRLAERIDAAGCPIAVVLNKWELLSTEARHDVTYQVGQKLHFIGESPVLRISALTGKGVQRILPALESAIDAYQTRIPTRLVNEAIRSAQQAQPAPHGARVLYATQGATQPPTFTLFTNRDLPTSYVRYLERSLRERFNLEASPVKLRVKRRD</sequence>
<accession>R4Z157</accession>
<feature type="domain" description="EngA-type G" evidence="12">
    <location>
        <begin position="23"/>
        <end position="186"/>
    </location>
</feature>
<comment type="caution">
    <text evidence="13">The sequence shown here is derived from an EMBL/GenBank/DDBJ whole genome shotgun (WGS) entry which is preliminary data.</text>
</comment>
<dbReference type="FunFam" id="3.40.50.300:FF:000057">
    <property type="entry name" value="GTPase Der"/>
    <property type="match status" value="1"/>
</dbReference>
<dbReference type="RefSeq" id="WP_012228570.1">
    <property type="nucleotide sequence ID" value="NZ_HG422565.1"/>
</dbReference>
<dbReference type="EMBL" id="CANL01000034">
    <property type="protein sequence ID" value="CCM64458.1"/>
    <property type="molecule type" value="Genomic_DNA"/>
</dbReference>
<dbReference type="STRING" id="1229780.BN381_40072"/>
<comment type="caution">
    <text evidence="8">Lacks conserved residue(s) required for the propagation of feature annotation.</text>
</comment>